<evidence type="ECO:0000256" key="3">
    <source>
        <dbReference type="ARBA" id="ARBA00022679"/>
    </source>
</evidence>
<accession>A0A2T2YFL6</accession>
<dbReference type="RefSeq" id="WP_106929849.1">
    <property type="nucleotide sequence ID" value="NZ_PYFT01000001.1"/>
</dbReference>
<evidence type="ECO:0000256" key="5">
    <source>
        <dbReference type="ARBA" id="ARBA00022985"/>
    </source>
</evidence>
<evidence type="ECO:0000256" key="8">
    <source>
        <dbReference type="SAM" id="Phobius"/>
    </source>
</evidence>
<dbReference type="OrthoDB" id="9807778at2"/>
<evidence type="ECO:0000256" key="1">
    <source>
        <dbReference type="ARBA" id="ARBA00022475"/>
    </source>
</evidence>
<dbReference type="GO" id="GO:0016757">
    <property type="term" value="F:glycosyltransferase activity"/>
    <property type="evidence" value="ECO:0007669"/>
    <property type="project" value="UniProtKB-KW"/>
</dbReference>
<dbReference type="AlphaFoldDB" id="A0A2T2YFL6"/>
<proteinExistence type="predicted"/>
<sequence>MSESTSPFISVVSPVYGAANLVDLLVANISQVLQTITSSYEIILVDDGSPDAAWTKIEQNAHRLPRVKGIKLSRNFGQHQAIMAGLKYSTGKWVVVMDCDLQDNPLEFPRMFQKAQEGYKIVLAQRNNKKHNSLIIFLSQIFNRILSYLTGTTFDSRIGNFGLYHREVITTICQMPESMHYFPLMVQKAKIERAILATEHQKRPLGSSSYSLVKKLKLAFKVLSSYSSKLLKLTIRLGTILALVAVSTTLLYFIFIPFNSLTTLGAIFNFVSIGFWAGFVLFLPGIMGLYLAKITTGTKKQPLYRIEEKVNFEPGL</sequence>
<keyword evidence="1" id="KW-1003">Cell membrane</keyword>
<feature type="transmembrane region" description="Helical" evidence="8">
    <location>
        <begin position="267"/>
        <end position="292"/>
    </location>
</feature>
<dbReference type="PANTHER" id="PTHR48090:SF3">
    <property type="entry name" value="UNDECAPRENYL-PHOSPHATE 4-DEOXY-4-FORMAMIDO-L-ARABINOSE TRANSFERASE"/>
    <property type="match status" value="1"/>
</dbReference>
<dbReference type="InterPro" id="IPR029044">
    <property type="entry name" value="Nucleotide-diphossugar_trans"/>
</dbReference>
<feature type="transmembrane region" description="Helical" evidence="8">
    <location>
        <begin position="233"/>
        <end position="255"/>
    </location>
</feature>
<comment type="caution">
    <text evidence="10">The sequence shown here is derived from an EMBL/GenBank/DDBJ whole genome shotgun (WGS) entry which is preliminary data.</text>
</comment>
<dbReference type="CDD" id="cd04187">
    <property type="entry name" value="DPM1_like_bac"/>
    <property type="match status" value="1"/>
</dbReference>
<reference evidence="10 11" key="1">
    <citation type="submission" date="2018-03" db="EMBL/GenBank/DDBJ databases">
        <title>Adhaeribacter sp. HMF7605 Genome sequencing and assembly.</title>
        <authorList>
            <person name="Kang H."/>
            <person name="Kang J."/>
            <person name="Cha I."/>
            <person name="Kim H."/>
            <person name="Joh K."/>
        </authorList>
    </citation>
    <scope>NUCLEOTIDE SEQUENCE [LARGE SCALE GENOMIC DNA]</scope>
    <source>
        <strain evidence="10 11">HMF7605</strain>
    </source>
</reference>
<keyword evidence="2" id="KW-0328">Glycosyltransferase</keyword>
<keyword evidence="7 8" id="KW-0472">Membrane</keyword>
<protein>
    <submittedName>
        <fullName evidence="10">Glycosyltransferase</fullName>
    </submittedName>
</protein>
<dbReference type="SUPFAM" id="SSF53448">
    <property type="entry name" value="Nucleotide-diphospho-sugar transferases"/>
    <property type="match status" value="1"/>
</dbReference>
<dbReference type="InterPro" id="IPR001173">
    <property type="entry name" value="Glyco_trans_2-like"/>
</dbReference>
<evidence type="ECO:0000256" key="6">
    <source>
        <dbReference type="ARBA" id="ARBA00022989"/>
    </source>
</evidence>
<organism evidence="10 11">
    <name type="scientific">Adhaeribacter arboris</name>
    <dbReference type="NCBI Taxonomy" id="2072846"/>
    <lineage>
        <taxon>Bacteria</taxon>
        <taxon>Pseudomonadati</taxon>
        <taxon>Bacteroidota</taxon>
        <taxon>Cytophagia</taxon>
        <taxon>Cytophagales</taxon>
        <taxon>Hymenobacteraceae</taxon>
        <taxon>Adhaeribacter</taxon>
    </lineage>
</organism>
<feature type="domain" description="Glycosyltransferase 2-like" evidence="9">
    <location>
        <begin position="10"/>
        <end position="169"/>
    </location>
</feature>
<keyword evidence="5" id="KW-0448">Lipopolysaccharide biosynthesis</keyword>
<name>A0A2T2YFL6_9BACT</name>
<evidence type="ECO:0000313" key="11">
    <source>
        <dbReference type="Proteomes" id="UP000240357"/>
    </source>
</evidence>
<evidence type="ECO:0000256" key="4">
    <source>
        <dbReference type="ARBA" id="ARBA00022692"/>
    </source>
</evidence>
<dbReference type="EMBL" id="PYFT01000001">
    <property type="protein sequence ID" value="PSR54300.1"/>
    <property type="molecule type" value="Genomic_DNA"/>
</dbReference>
<dbReference type="InterPro" id="IPR050256">
    <property type="entry name" value="Glycosyltransferase_2"/>
</dbReference>
<keyword evidence="11" id="KW-1185">Reference proteome</keyword>
<dbReference type="GO" id="GO:0005886">
    <property type="term" value="C:plasma membrane"/>
    <property type="evidence" value="ECO:0007669"/>
    <property type="project" value="TreeGrafter"/>
</dbReference>
<evidence type="ECO:0000256" key="7">
    <source>
        <dbReference type="ARBA" id="ARBA00023136"/>
    </source>
</evidence>
<keyword evidence="3 10" id="KW-0808">Transferase</keyword>
<dbReference type="GO" id="GO:0009103">
    <property type="term" value="P:lipopolysaccharide biosynthetic process"/>
    <property type="evidence" value="ECO:0007669"/>
    <property type="project" value="UniProtKB-KW"/>
</dbReference>
<keyword evidence="4 8" id="KW-0812">Transmembrane</keyword>
<gene>
    <name evidence="10" type="ORF">AHMF7605_12605</name>
</gene>
<dbReference type="Proteomes" id="UP000240357">
    <property type="component" value="Unassembled WGS sequence"/>
</dbReference>
<keyword evidence="6 8" id="KW-1133">Transmembrane helix</keyword>
<evidence type="ECO:0000256" key="2">
    <source>
        <dbReference type="ARBA" id="ARBA00022676"/>
    </source>
</evidence>
<dbReference type="PANTHER" id="PTHR48090">
    <property type="entry name" value="UNDECAPRENYL-PHOSPHATE 4-DEOXY-4-FORMAMIDO-L-ARABINOSE TRANSFERASE-RELATED"/>
    <property type="match status" value="1"/>
</dbReference>
<evidence type="ECO:0000313" key="10">
    <source>
        <dbReference type="EMBL" id="PSR54300.1"/>
    </source>
</evidence>
<dbReference type="Pfam" id="PF00535">
    <property type="entry name" value="Glycos_transf_2"/>
    <property type="match status" value="1"/>
</dbReference>
<evidence type="ECO:0000259" key="9">
    <source>
        <dbReference type="Pfam" id="PF00535"/>
    </source>
</evidence>
<dbReference type="Gene3D" id="3.90.550.10">
    <property type="entry name" value="Spore Coat Polysaccharide Biosynthesis Protein SpsA, Chain A"/>
    <property type="match status" value="1"/>
</dbReference>